<gene>
    <name evidence="1" type="ORF">B7P43_G18143</name>
</gene>
<dbReference type="EMBL" id="NEVH01027258">
    <property type="protein sequence ID" value="PNF13590.1"/>
    <property type="molecule type" value="Genomic_DNA"/>
</dbReference>
<accession>A0A2J7PB82</accession>
<keyword evidence="2" id="KW-1185">Reference proteome</keyword>
<name>A0A2J7PB82_9NEOP</name>
<protein>
    <submittedName>
        <fullName evidence="1">Uncharacterized protein</fullName>
    </submittedName>
</protein>
<proteinExistence type="predicted"/>
<evidence type="ECO:0000313" key="1">
    <source>
        <dbReference type="EMBL" id="PNF13590.1"/>
    </source>
</evidence>
<organism evidence="1 2">
    <name type="scientific">Cryptotermes secundus</name>
    <dbReference type="NCBI Taxonomy" id="105785"/>
    <lineage>
        <taxon>Eukaryota</taxon>
        <taxon>Metazoa</taxon>
        <taxon>Ecdysozoa</taxon>
        <taxon>Arthropoda</taxon>
        <taxon>Hexapoda</taxon>
        <taxon>Insecta</taxon>
        <taxon>Pterygota</taxon>
        <taxon>Neoptera</taxon>
        <taxon>Polyneoptera</taxon>
        <taxon>Dictyoptera</taxon>
        <taxon>Blattodea</taxon>
        <taxon>Blattoidea</taxon>
        <taxon>Termitoidae</taxon>
        <taxon>Kalotermitidae</taxon>
        <taxon>Cryptotermitinae</taxon>
        <taxon>Cryptotermes</taxon>
    </lineage>
</organism>
<sequence>MDKVALSALRQVFPEYFSFPCLSSFHQILHKHYHRYRYNRTYGCRHAEGT</sequence>
<evidence type="ECO:0000313" key="2">
    <source>
        <dbReference type="Proteomes" id="UP000235965"/>
    </source>
</evidence>
<dbReference type="Proteomes" id="UP000235965">
    <property type="component" value="Unassembled WGS sequence"/>
</dbReference>
<reference evidence="1 2" key="1">
    <citation type="submission" date="2017-12" db="EMBL/GenBank/DDBJ databases">
        <title>Hemimetabolous genomes reveal molecular basis of termite eusociality.</title>
        <authorList>
            <person name="Harrison M.C."/>
            <person name="Jongepier E."/>
            <person name="Robertson H.M."/>
            <person name="Arning N."/>
            <person name="Bitard-Feildel T."/>
            <person name="Chao H."/>
            <person name="Childers C.P."/>
            <person name="Dinh H."/>
            <person name="Doddapaneni H."/>
            <person name="Dugan S."/>
            <person name="Gowin J."/>
            <person name="Greiner C."/>
            <person name="Han Y."/>
            <person name="Hu H."/>
            <person name="Hughes D.S.T."/>
            <person name="Huylmans A.-K."/>
            <person name="Kemena C."/>
            <person name="Kremer L.P.M."/>
            <person name="Lee S.L."/>
            <person name="Lopez-Ezquerra A."/>
            <person name="Mallet L."/>
            <person name="Monroy-Kuhn J.M."/>
            <person name="Moser A."/>
            <person name="Murali S.C."/>
            <person name="Muzny D.M."/>
            <person name="Otani S."/>
            <person name="Piulachs M.-D."/>
            <person name="Poelchau M."/>
            <person name="Qu J."/>
            <person name="Schaub F."/>
            <person name="Wada-Katsumata A."/>
            <person name="Worley K.C."/>
            <person name="Xie Q."/>
            <person name="Ylla G."/>
            <person name="Poulsen M."/>
            <person name="Gibbs R.A."/>
            <person name="Schal C."/>
            <person name="Richards S."/>
            <person name="Belles X."/>
            <person name="Korb J."/>
            <person name="Bornberg-Bauer E."/>
        </authorList>
    </citation>
    <scope>NUCLEOTIDE SEQUENCE [LARGE SCALE GENOMIC DNA]</scope>
    <source>
        <tissue evidence="1">Whole body</tissue>
    </source>
</reference>
<dbReference type="AlphaFoldDB" id="A0A2J7PB82"/>
<dbReference type="InParanoid" id="A0A2J7PB82"/>
<comment type="caution">
    <text evidence="1">The sequence shown here is derived from an EMBL/GenBank/DDBJ whole genome shotgun (WGS) entry which is preliminary data.</text>
</comment>